<keyword evidence="1" id="KW-0808">Transferase</keyword>
<feature type="domain" description="RING-type" evidence="8">
    <location>
        <begin position="35"/>
        <end position="280"/>
    </location>
</feature>
<keyword evidence="2" id="KW-0479">Metal-binding</keyword>
<name>A0AAE1C1S1_9PEZI</name>
<dbReference type="Proteomes" id="UP001274830">
    <property type="component" value="Unassembled WGS sequence"/>
</dbReference>
<gene>
    <name evidence="9" type="ORF">LTR78_005193</name>
</gene>
<dbReference type="AlphaFoldDB" id="A0AAE1C1S1"/>
<dbReference type="Gene3D" id="1.20.120.1750">
    <property type="match status" value="1"/>
</dbReference>
<organism evidence="9 10">
    <name type="scientific">Recurvomyces mirabilis</name>
    <dbReference type="NCBI Taxonomy" id="574656"/>
    <lineage>
        <taxon>Eukaryota</taxon>
        <taxon>Fungi</taxon>
        <taxon>Dikarya</taxon>
        <taxon>Ascomycota</taxon>
        <taxon>Pezizomycotina</taxon>
        <taxon>Dothideomycetes</taxon>
        <taxon>Dothideomycetidae</taxon>
        <taxon>Mycosphaerellales</taxon>
        <taxon>Teratosphaeriaceae</taxon>
        <taxon>Recurvomyces</taxon>
    </lineage>
</organism>
<evidence type="ECO:0000256" key="3">
    <source>
        <dbReference type="ARBA" id="ARBA00022737"/>
    </source>
</evidence>
<keyword evidence="6" id="KW-0862">Zinc</keyword>
<evidence type="ECO:0000256" key="5">
    <source>
        <dbReference type="ARBA" id="ARBA00022786"/>
    </source>
</evidence>
<reference evidence="9" key="1">
    <citation type="submission" date="2023-07" db="EMBL/GenBank/DDBJ databases">
        <title>Black Yeasts Isolated from many extreme environments.</title>
        <authorList>
            <person name="Coleine C."/>
            <person name="Stajich J.E."/>
            <person name="Selbmann L."/>
        </authorList>
    </citation>
    <scope>NUCLEOTIDE SEQUENCE</scope>
    <source>
        <strain evidence="9">CCFEE 5485</strain>
    </source>
</reference>
<dbReference type="PANTHER" id="PTHR11685">
    <property type="entry name" value="RBR FAMILY RING FINGER AND IBR DOMAIN-CONTAINING"/>
    <property type="match status" value="1"/>
</dbReference>
<comment type="caution">
    <text evidence="9">The sequence shown here is derived from an EMBL/GenBank/DDBJ whole genome shotgun (WGS) entry which is preliminary data.</text>
</comment>
<evidence type="ECO:0000256" key="6">
    <source>
        <dbReference type="ARBA" id="ARBA00022833"/>
    </source>
</evidence>
<keyword evidence="5" id="KW-0833">Ubl conjugation pathway</keyword>
<feature type="region of interest" description="Disordered" evidence="7">
    <location>
        <begin position="1"/>
        <end position="29"/>
    </location>
</feature>
<dbReference type="InterPro" id="IPR044066">
    <property type="entry name" value="TRIAD_supradom"/>
</dbReference>
<dbReference type="GO" id="GO:0016567">
    <property type="term" value="P:protein ubiquitination"/>
    <property type="evidence" value="ECO:0007669"/>
    <property type="project" value="InterPro"/>
</dbReference>
<evidence type="ECO:0000256" key="7">
    <source>
        <dbReference type="SAM" id="MobiDB-lite"/>
    </source>
</evidence>
<evidence type="ECO:0000256" key="1">
    <source>
        <dbReference type="ARBA" id="ARBA00022679"/>
    </source>
</evidence>
<keyword evidence="4" id="KW-0863">Zinc-finger</keyword>
<evidence type="ECO:0000256" key="4">
    <source>
        <dbReference type="ARBA" id="ARBA00022771"/>
    </source>
</evidence>
<sequence length="378" mass="41079">MANSNRARSATPLPRTNGDMPTTTTTTTTSCPQESKFDCAVCYDTYPQSQGIEVVPGDAICHDCFTESLLPKFLAALQHEHAYPVKWGAIKLDPALFSRILREGLTVKWVFKVREYATPVKERIYCANLRRTMAGSGFGKALSVEEIEMAVDEECPMQECGSFLGARAPPTGARATVTCTSCTGNTCGLCASSFFEPPTQHHCTDAVDKETRDAFEGMVKGKDYQLCPECCAPVELRDGCNHIFCEAGSCNAAFCFICGMAVKRREVEHWKKGMPCPRWNQPGAENAHHDPAPLPHQGFPGLLAAAAAARIPAVVPQEGRIFNQPRPIFAPVPAQLPFPQEGWTGGPQARAALLNLGALETESLSRGLGKNQPEVDIY</sequence>
<dbReference type="EMBL" id="JAUTXT010000017">
    <property type="protein sequence ID" value="KAK3674849.1"/>
    <property type="molecule type" value="Genomic_DNA"/>
</dbReference>
<proteinExistence type="predicted"/>
<dbReference type="SUPFAM" id="SSF57850">
    <property type="entry name" value="RING/U-box"/>
    <property type="match status" value="1"/>
</dbReference>
<evidence type="ECO:0000256" key="2">
    <source>
        <dbReference type="ARBA" id="ARBA00022723"/>
    </source>
</evidence>
<evidence type="ECO:0000313" key="9">
    <source>
        <dbReference type="EMBL" id="KAK3674849.1"/>
    </source>
</evidence>
<evidence type="ECO:0000259" key="8">
    <source>
        <dbReference type="PROSITE" id="PS51873"/>
    </source>
</evidence>
<dbReference type="PROSITE" id="PS51873">
    <property type="entry name" value="TRIAD"/>
    <property type="match status" value="1"/>
</dbReference>
<dbReference type="PROSITE" id="PS51257">
    <property type="entry name" value="PROKAR_LIPOPROTEIN"/>
    <property type="match status" value="1"/>
</dbReference>
<dbReference type="GO" id="GO:0004842">
    <property type="term" value="F:ubiquitin-protein transferase activity"/>
    <property type="evidence" value="ECO:0007669"/>
    <property type="project" value="InterPro"/>
</dbReference>
<accession>A0AAE1C1S1</accession>
<protein>
    <recommendedName>
        <fullName evidence="8">RING-type domain-containing protein</fullName>
    </recommendedName>
</protein>
<evidence type="ECO:0000313" key="10">
    <source>
        <dbReference type="Proteomes" id="UP001274830"/>
    </source>
</evidence>
<keyword evidence="10" id="KW-1185">Reference proteome</keyword>
<dbReference type="GO" id="GO:0008270">
    <property type="term" value="F:zinc ion binding"/>
    <property type="evidence" value="ECO:0007669"/>
    <property type="project" value="UniProtKB-KW"/>
</dbReference>
<keyword evidence="3" id="KW-0677">Repeat</keyword>
<dbReference type="InterPro" id="IPR031127">
    <property type="entry name" value="E3_UB_ligase_RBR"/>
</dbReference>